<evidence type="ECO:0000256" key="10">
    <source>
        <dbReference type="ARBA" id="ARBA00023242"/>
    </source>
</evidence>
<keyword evidence="5" id="KW-0156">Chromatin regulator</keyword>
<feature type="domain" description="BEN" evidence="13">
    <location>
        <begin position="336"/>
        <end position="432"/>
    </location>
</feature>
<dbReference type="GO" id="GO:0006325">
    <property type="term" value="P:chromatin organization"/>
    <property type="evidence" value="ECO:0007669"/>
    <property type="project" value="UniProtKB-KW"/>
</dbReference>
<dbReference type="PROSITE" id="PS51457">
    <property type="entry name" value="BEN"/>
    <property type="match status" value="1"/>
</dbReference>
<feature type="region of interest" description="Disordered" evidence="12">
    <location>
        <begin position="556"/>
        <end position="578"/>
    </location>
</feature>
<dbReference type="CTD" id="54971"/>
<keyword evidence="4" id="KW-0678">Repressor</keyword>
<dbReference type="GO" id="GO:0042177">
    <property type="term" value="P:negative regulation of protein catabolic process"/>
    <property type="evidence" value="ECO:0007669"/>
    <property type="project" value="TreeGrafter"/>
</dbReference>
<gene>
    <name evidence="15" type="primary">BANP</name>
</gene>
<evidence type="ECO:0000256" key="12">
    <source>
        <dbReference type="SAM" id="MobiDB-lite"/>
    </source>
</evidence>
<proteinExistence type="inferred from homology"/>
<dbReference type="PANTHER" id="PTHR16243:SF2">
    <property type="entry name" value="PROTEIN BANP"/>
    <property type="match status" value="1"/>
</dbReference>
<reference evidence="15" key="1">
    <citation type="submission" date="2025-08" db="UniProtKB">
        <authorList>
            <consortium name="RefSeq"/>
        </authorList>
    </citation>
    <scope>IDENTIFICATION</scope>
    <source>
        <tissue evidence="15">Sperm</tissue>
    </source>
</reference>
<comment type="subcellular location">
    <subcellularLocation>
        <location evidence="1">Nucleus</location>
    </subcellularLocation>
</comment>
<keyword evidence="11" id="KW-0131">Cell cycle</keyword>
<evidence type="ECO:0000256" key="6">
    <source>
        <dbReference type="ARBA" id="ARBA00023015"/>
    </source>
</evidence>
<feature type="compositionally biased region" description="Gly residues" evidence="12">
    <location>
        <begin position="290"/>
        <end position="302"/>
    </location>
</feature>
<dbReference type="AlphaFoldDB" id="A0AAJ7UEJ2"/>
<feature type="compositionally biased region" description="Gly residues" evidence="12">
    <location>
        <begin position="556"/>
        <end position="567"/>
    </location>
</feature>
<evidence type="ECO:0000313" key="14">
    <source>
        <dbReference type="Proteomes" id="UP001318040"/>
    </source>
</evidence>
<keyword evidence="14" id="KW-1185">Reference proteome</keyword>
<sequence>MMEDVINMAVSGINTGHSAEELVAPHSDGNAVTAMAAPAEPPPKRPRLQIFAGPGGEVTDDASLRALLVGLHEAVCVRLEAVETRLLALESRCGHVEEKLSLVLLGRATTGSVVGAPTVSMQAGSPWGVTHSSMKVRSAVPGRRHAPVLVKVPEPSAAAVTAAAVATMAEAVVASVEVEEAEGVGRLQVHLPVLCQVHLPVLCQVTFAASLPGTFAGSSPGTFAGSLSGYICWFFARLHLLVLCQVHLLILCQVTSAGSLPGYICRGGGAVAAPTRCARPPAANQETPPRGGGGRGVVGGGGGSGGNFHPSVTLITLNSEEDFPDGTWLGDESNAELRVRCPMTPGDLLHVTAACPTPEKMALTLLDHLFHREVQANSNLSGLGRHGKKQLDPLMVYGIRCHLFHKFGIAECDWYRIKQSIDSKCRTAWRRKQRGQSLAVKGFSRRSTAAADAAAAAGGGGGGGGGGDGGGVCREGTQLHSYTLASGQQVHIQHVGEDGQIIPTGNLQIHQVHVSQDGELIAVTAGDASSSAGDVSTTTLPAGSIQVQYVQLAPAGGGGGGSGGGGGDDVRDGGHDGGAVTTAVMEVAARDFQAVLSPHLGVVQGGQIHIHQEATGTTTTTTAATTLTNVVHIQVPASSSSSSSTSSSSSS</sequence>
<keyword evidence="7" id="KW-0175">Coiled coil</keyword>
<evidence type="ECO:0000256" key="8">
    <source>
        <dbReference type="ARBA" id="ARBA00023125"/>
    </source>
</evidence>
<name>A0AAJ7UEJ2_PETMA</name>
<dbReference type="Proteomes" id="UP001318040">
    <property type="component" value="Chromosome 69"/>
</dbReference>
<comment type="similarity">
    <text evidence="2">Belongs to the BANP/SMAR1 family.</text>
</comment>
<keyword evidence="10" id="KW-0539">Nucleus</keyword>
<dbReference type="GO" id="GO:0034504">
    <property type="term" value="P:protein localization to nucleus"/>
    <property type="evidence" value="ECO:0007669"/>
    <property type="project" value="TreeGrafter"/>
</dbReference>
<dbReference type="KEGG" id="pmrn:116957029"/>
<keyword evidence="8" id="KW-0238">DNA-binding</keyword>
<evidence type="ECO:0000256" key="3">
    <source>
        <dbReference type="ARBA" id="ARBA00015794"/>
    </source>
</evidence>
<dbReference type="FunFam" id="1.10.10.2590:FF:000001">
    <property type="entry name" value="protein BANP isoform X1"/>
    <property type="match status" value="1"/>
</dbReference>
<evidence type="ECO:0000256" key="9">
    <source>
        <dbReference type="ARBA" id="ARBA00023163"/>
    </source>
</evidence>
<evidence type="ECO:0000256" key="1">
    <source>
        <dbReference type="ARBA" id="ARBA00004123"/>
    </source>
</evidence>
<evidence type="ECO:0000256" key="5">
    <source>
        <dbReference type="ARBA" id="ARBA00022853"/>
    </source>
</evidence>
<evidence type="ECO:0000259" key="13">
    <source>
        <dbReference type="PROSITE" id="PS51457"/>
    </source>
</evidence>
<organism evidence="14 15">
    <name type="scientific">Petromyzon marinus</name>
    <name type="common">Sea lamprey</name>
    <dbReference type="NCBI Taxonomy" id="7757"/>
    <lineage>
        <taxon>Eukaryota</taxon>
        <taxon>Metazoa</taxon>
        <taxon>Chordata</taxon>
        <taxon>Craniata</taxon>
        <taxon>Vertebrata</taxon>
        <taxon>Cyclostomata</taxon>
        <taxon>Hyperoartia</taxon>
        <taxon>Petromyzontiformes</taxon>
        <taxon>Petromyzontidae</taxon>
        <taxon>Petromyzon</taxon>
    </lineage>
</organism>
<keyword evidence="6" id="KW-0805">Transcription regulation</keyword>
<evidence type="ECO:0000313" key="15">
    <source>
        <dbReference type="RefSeq" id="XP_032834837.1"/>
    </source>
</evidence>
<evidence type="ECO:0000256" key="7">
    <source>
        <dbReference type="ARBA" id="ARBA00023054"/>
    </source>
</evidence>
<dbReference type="SMART" id="SM01025">
    <property type="entry name" value="BEN"/>
    <property type="match status" value="1"/>
</dbReference>
<accession>A0AAJ7UEJ2</accession>
<evidence type="ECO:0000256" key="2">
    <source>
        <dbReference type="ARBA" id="ARBA00009735"/>
    </source>
</evidence>
<dbReference type="Gene3D" id="1.10.10.2590">
    <property type="entry name" value="BEN domain"/>
    <property type="match status" value="1"/>
</dbReference>
<dbReference type="PANTHER" id="PTHR16243">
    <property type="entry name" value="BTG3-ASSOCIATED NUCLEAR PROTEIN BANP"/>
    <property type="match status" value="1"/>
</dbReference>
<evidence type="ECO:0000256" key="11">
    <source>
        <dbReference type="ARBA" id="ARBA00023306"/>
    </source>
</evidence>
<dbReference type="RefSeq" id="XP_032834837.1">
    <property type="nucleotide sequence ID" value="XM_032978946.1"/>
</dbReference>
<dbReference type="GO" id="GO:0003677">
    <property type="term" value="F:DNA binding"/>
    <property type="evidence" value="ECO:0007669"/>
    <property type="project" value="UniProtKB-KW"/>
</dbReference>
<dbReference type="GO" id="GO:0005634">
    <property type="term" value="C:nucleus"/>
    <property type="evidence" value="ECO:0007669"/>
    <property type="project" value="UniProtKB-SubCell"/>
</dbReference>
<keyword evidence="9" id="KW-0804">Transcription</keyword>
<dbReference type="Pfam" id="PF10523">
    <property type="entry name" value="BEN"/>
    <property type="match status" value="1"/>
</dbReference>
<evidence type="ECO:0000256" key="4">
    <source>
        <dbReference type="ARBA" id="ARBA00022491"/>
    </source>
</evidence>
<feature type="region of interest" description="Disordered" evidence="12">
    <location>
        <begin position="279"/>
        <end position="302"/>
    </location>
</feature>
<dbReference type="InterPro" id="IPR018379">
    <property type="entry name" value="BEN_domain"/>
</dbReference>
<protein>
    <recommendedName>
        <fullName evidence="3">Protein BANP</fullName>
    </recommendedName>
</protein>
<dbReference type="InterPro" id="IPR042343">
    <property type="entry name" value="BANP"/>
</dbReference>